<keyword evidence="5 7" id="KW-0472">Membrane</keyword>
<evidence type="ECO:0000256" key="3">
    <source>
        <dbReference type="ARBA" id="ARBA00022452"/>
    </source>
</evidence>
<dbReference type="RefSeq" id="WP_105727424.1">
    <property type="nucleotide sequence ID" value="NZ_PVBS01000004.1"/>
</dbReference>
<dbReference type="PROSITE" id="PS52016">
    <property type="entry name" value="TONB_DEPENDENT_REC_3"/>
    <property type="match status" value="1"/>
</dbReference>
<evidence type="ECO:0000259" key="8">
    <source>
        <dbReference type="Pfam" id="PF07715"/>
    </source>
</evidence>
<sequence>MRTFILCILFVLPYTVFSQEGVVFSGTIRDAETGIAIQGAVVSLRKSNISALTNPEGRYRLLIKRSNANDTLSVRNIGYEPLSQRVSLGIDRHFEINLERKNTILEEVEINTGYQTQKRRSSTGSVELISKEDLDYGAGANLLDRIEGLFSGGTFDRTNYNFNGIPQQPDLTVRGASSLMAETFPLIVVDNFPFEGSLDDINPDDIENITILKDAAASSIWGVKAGNGVLVITTKKGKLNQPLTIDVGTNLILGAKPDLFSEQIVSAADFIEMETFLFDKGFYTNQINDSRKPPLSPVIHLLLQHERNEIDRAEMEKQFGVLRNRDVRNDFLKHVYRNPVESNTTFNMRGGGDKTTYSFTLGYNSNLYNMPMNARKRLTARYNQSYRPIDKLSISTDLAYTYLTTSQYNSSNMIGYNQMLVNGKKLYPYAQLHDALGGNAILYKDYDKSFIDDNESKVTRDWSFRPLDEMNNHGSKLQRDQIVAGLNLDYEFVQGVRVSINSQFNRAISESSSYYEEESYFTRNLFNRFTYVSDSEIEHNIPKGGIMDKDNTKLWGYALRSQLSANRMFGDRHSFDGLLGAEVREVNNSGDQRRNYGVYEDRNIYELVDFTATKRIFPVLGNRAFIPNRIGFSRTSNRFVSFYSNFNYGLDERYYLSLSVRNDASNIFGVDMKNKWSPLWSVGGAWEVSREPFFKSNLVDYFKLRASFGYSGNVDSQIPAELVLQRVSYLDFYTNLPFNSIVSLQNPELSWEKVRTFNVAADWRMLNNQLAVTIDYYRKKSMDLLGSAIVDPTLGVSAVTMNSAQLMGQGLDLSISANVRRGEWGWNGTLRAGYNKTILDKYFARPQTVTSNAINAADFVGKEHKVLTSLKWHGLTEDSGAPVGYIGEEPSTAYLDILRNTPLDELVYHGSSIPRTSLLLRNILKYKSWEVGFTFSGQFFYFFRRNSIDYGQFFNRWEGHADFADRWQQPGDEKTTSIPAFNYPVDTNREGFYGLSEILVRRGDHLRLQDIRAAYRTAINNRKMGARNIELFMMASNLGLVWTKNAERIDPVYDSGIGPSTTITGGLKVGF</sequence>
<dbReference type="AlphaFoldDB" id="A0A2S9JGE2"/>
<dbReference type="InterPro" id="IPR023997">
    <property type="entry name" value="TonB-dep_OMP_SusC/RagA_CS"/>
</dbReference>
<gene>
    <name evidence="9" type="ORF">C5749_16965</name>
</gene>
<dbReference type="Pfam" id="PF07715">
    <property type="entry name" value="Plug"/>
    <property type="match status" value="1"/>
</dbReference>
<dbReference type="InterPro" id="IPR012910">
    <property type="entry name" value="Plug_dom"/>
</dbReference>
<keyword evidence="6 7" id="KW-0998">Cell outer membrane</keyword>
<dbReference type="GO" id="GO:0009279">
    <property type="term" value="C:cell outer membrane"/>
    <property type="evidence" value="ECO:0007669"/>
    <property type="project" value="UniProtKB-SubCell"/>
</dbReference>
<dbReference type="Pfam" id="PF13715">
    <property type="entry name" value="CarbopepD_reg_2"/>
    <property type="match status" value="1"/>
</dbReference>
<evidence type="ECO:0000256" key="2">
    <source>
        <dbReference type="ARBA" id="ARBA00022448"/>
    </source>
</evidence>
<dbReference type="Proteomes" id="UP000238642">
    <property type="component" value="Unassembled WGS sequence"/>
</dbReference>
<evidence type="ECO:0000313" key="9">
    <source>
        <dbReference type="EMBL" id="PRD51988.1"/>
    </source>
</evidence>
<evidence type="ECO:0000313" key="10">
    <source>
        <dbReference type="Proteomes" id="UP000238642"/>
    </source>
</evidence>
<dbReference type="InterPro" id="IPR008969">
    <property type="entry name" value="CarboxyPept-like_regulatory"/>
</dbReference>
<accession>A0A2S9JGE2</accession>
<feature type="domain" description="TonB-dependent receptor plug" evidence="8">
    <location>
        <begin position="119"/>
        <end position="229"/>
    </location>
</feature>
<dbReference type="InterPro" id="IPR036942">
    <property type="entry name" value="Beta-barrel_TonB_sf"/>
</dbReference>
<dbReference type="OrthoDB" id="9768177at2"/>
<dbReference type="Gene3D" id="2.170.130.10">
    <property type="entry name" value="TonB-dependent receptor, plug domain"/>
    <property type="match status" value="1"/>
</dbReference>
<reference evidence="9 10" key="1">
    <citation type="submission" date="2018-02" db="EMBL/GenBank/DDBJ databases">
        <title>The draft genome of Sphingobacterium gobiense H7.</title>
        <authorList>
            <person name="Li L."/>
            <person name="Liu L."/>
            <person name="Zhang X."/>
            <person name="Wang T."/>
            <person name="Liang L."/>
        </authorList>
    </citation>
    <scope>NUCLEOTIDE SEQUENCE [LARGE SCALE GENOMIC DNA]</scope>
    <source>
        <strain evidence="9 10">ACCC 05757</strain>
    </source>
</reference>
<dbReference type="SUPFAM" id="SSF49464">
    <property type="entry name" value="Carboxypeptidase regulatory domain-like"/>
    <property type="match status" value="1"/>
</dbReference>
<evidence type="ECO:0000256" key="6">
    <source>
        <dbReference type="ARBA" id="ARBA00023237"/>
    </source>
</evidence>
<evidence type="ECO:0000256" key="1">
    <source>
        <dbReference type="ARBA" id="ARBA00004571"/>
    </source>
</evidence>
<keyword evidence="10" id="KW-1185">Reference proteome</keyword>
<keyword evidence="3 7" id="KW-1134">Transmembrane beta strand</keyword>
<dbReference type="NCBIfam" id="TIGR04057">
    <property type="entry name" value="SusC_RagA_signa"/>
    <property type="match status" value="1"/>
</dbReference>
<dbReference type="SUPFAM" id="SSF56935">
    <property type="entry name" value="Porins"/>
    <property type="match status" value="1"/>
</dbReference>
<dbReference type="Gene3D" id="2.40.170.20">
    <property type="entry name" value="TonB-dependent receptor, beta-barrel domain"/>
    <property type="match status" value="1"/>
</dbReference>
<evidence type="ECO:0000256" key="7">
    <source>
        <dbReference type="PROSITE-ProRule" id="PRU01360"/>
    </source>
</evidence>
<dbReference type="EMBL" id="PVBS01000004">
    <property type="protein sequence ID" value="PRD51988.1"/>
    <property type="molecule type" value="Genomic_DNA"/>
</dbReference>
<dbReference type="Gene3D" id="2.60.40.1120">
    <property type="entry name" value="Carboxypeptidase-like, regulatory domain"/>
    <property type="match status" value="1"/>
</dbReference>
<evidence type="ECO:0000256" key="4">
    <source>
        <dbReference type="ARBA" id="ARBA00022692"/>
    </source>
</evidence>
<comment type="subcellular location">
    <subcellularLocation>
        <location evidence="1 7">Cell outer membrane</location>
        <topology evidence="1 7">Multi-pass membrane protein</topology>
    </subcellularLocation>
</comment>
<organism evidence="9 10">
    <name type="scientific">Sphingobacterium gobiense</name>
    <dbReference type="NCBI Taxonomy" id="1382456"/>
    <lineage>
        <taxon>Bacteria</taxon>
        <taxon>Pseudomonadati</taxon>
        <taxon>Bacteroidota</taxon>
        <taxon>Sphingobacteriia</taxon>
        <taxon>Sphingobacteriales</taxon>
        <taxon>Sphingobacteriaceae</taxon>
        <taxon>Sphingobacterium</taxon>
    </lineage>
</organism>
<comment type="similarity">
    <text evidence="7">Belongs to the TonB-dependent receptor family.</text>
</comment>
<evidence type="ECO:0000256" key="5">
    <source>
        <dbReference type="ARBA" id="ARBA00023136"/>
    </source>
</evidence>
<dbReference type="NCBIfam" id="TIGR04056">
    <property type="entry name" value="OMP_RagA_SusC"/>
    <property type="match status" value="1"/>
</dbReference>
<dbReference type="InterPro" id="IPR039426">
    <property type="entry name" value="TonB-dep_rcpt-like"/>
</dbReference>
<keyword evidence="2 7" id="KW-0813">Transport</keyword>
<comment type="caution">
    <text evidence="9">The sequence shown here is derived from an EMBL/GenBank/DDBJ whole genome shotgun (WGS) entry which is preliminary data.</text>
</comment>
<protein>
    <recommendedName>
        <fullName evidence="8">TonB-dependent receptor plug domain-containing protein</fullName>
    </recommendedName>
</protein>
<dbReference type="InterPro" id="IPR037066">
    <property type="entry name" value="Plug_dom_sf"/>
</dbReference>
<keyword evidence="4 7" id="KW-0812">Transmembrane</keyword>
<dbReference type="InterPro" id="IPR023996">
    <property type="entry name" value="TonB-dep_OMP_SusC/RagA"/>
</dbReference>
<name>A0A2S9JGE2_9SPHI</name>
<proteinExistence type="inferred from homology"/>